<proteinExistence type="inferred from homology"/>
<feature type="domain" description="FAD-binding" evidence="8">
    <location>
        <begin position="163"/>
        <end position="264"/>
    </location>
</feature>
<dbReference type="SUPFAM" id="SSF51905">
    <property type="entry name" value="FAD/NAD(P)-binding domain"/>
    <property type="match status" value="1"/>
</dbReference>
<dbReference type="EMBL" id="LN483332">
    <property type="protein sequence ID" value="CED85208.1"/>
    <property type="molecule type" value="Genomic_DNA"/>
</dbReference>
<dbReference type="InterPro" id="IPR036188">
    <property type="entry name" value="FAD/NAD-bd_sf"/>
</dbReference>
<comment type="similarity">
    <text evidence="2">Belongs to the UbiH/COQ6 family.</text>
</comment>
<reference evidence="9" key="1">
    <citation type="submission" date="2014-08" db="EMBL/GenBank/DDBJ databases">
        <authorList>
            <person name="Sharma Rahul"/>
            <person name="Thines Marco"/>
        </authorList>
    </citation>
    <scope>NUCLEOTIDE SEQUENCE</scope>
</reference>
<evidence type="ECO:0000259" key="8">
    <source>
        <dbReference type="Pfam" id="PF01494"/>
    </source>
</evidence>
<evidence type="ECO:0000256" key="6">
    <source>
        <dbReference type="ARBA" id="ARBA00023033"/>
    </source>
</evidence>
<evidence type="ECO:0000256" key="4">
    <source>
        <dbReference type="ARBA" id="ARBA00022827"/>
    </source>
</evidence>
<dbReference type="GO" id="GO:0004497">
    <property type="term" value="F:monooxygenase activity"/>
    <property type="evidence" value="ECO:0007669"/>
    <property type="project" value="UniProtKB-KW"/>
</dbReference>
<evidence type="ECO:0000256" key="3">
    <source>
        <dbReference type="ARBA" id="ARBA00022630"/>
    </source>
</evidence>
<dbReference type="GO" id="GO:0071949">
    <property type="term" value="F:FAD binding"/>
    <property type="evidence" value="ECO:0007669"/>
    <property type="project" value="InterPro"/>
</dbReference>
<evidence type="ECO:0000256" key="7">
    <source>
        <dbReference type="SAM" id="MobiDB-lite"/>
    </source>
</evidence>
<dbReference type="InterPro" id="IPR002938">
    <property type="entry name" value="FAD-bd"/>
</dbReference>
<dbReference type="PANTHER" id="PTHR43876">
    <property type="entry name" value="UBIQUINONE BIOSYNTHESIS MONOOXYGENASE COQ6, MITOCHONDRIAL"/>
    <property type="match status" value="1"/>
</dbReference>
<dbReference type="GO" id="GO:0005739">
    <property type="term" value="C:mitochondrion"/>
    <property type="evidence" value="ECO:0007669"/>
    <property type="project" value="TreeGrafter"/>
</dbReference>
<evidence type="ECO:0000256" key="2">
    <source>
        <dbReference type="ARBA" id="ARBA00005349"/>
    </source>
</evidence>
<sequence>MSLVRCRALLAVAPRVPLRSYATISSQISSDHDVVIIGGGIAGLALGASLSTNPATSHLKTALVEASDLDKIQAWKPKEDEWTNRISSVTNENRRWLHDIGAWSFVDPKRTCPIEEMQVWDSLSDSRLTLTSPRPEYMSTLVENFNLQHSLLKLIKEKGKNIELLGGRKVESIEAGVAGGWPTLKLQGDRNLRARLIVGADGLRSPARQFAGIPSHGHSYDTHTIVSVMSHHPYPPLPPGYSHTYTAFQRFLPSGPLAFLPLGESRASLAWHIRTPELSKAVKSLEGNGLAELVNACFRLPEHGIEMILQRILEASRKASSAITTSATTTTQAEPFITREEINQLIALVERSSGKVEPHSALSMIHPPSPLGIPPADHHLVPPMITSFQPRMTASFPLAYSHAETYISVSHRVVLVGDAAHTVHPHAGMGLNLGLLDVRALTRTIESALNVGGDLGSSVSLKPYERERWIENQKVLSVTDGLEKVFRVKSPLLKWIRGTGIDILEQLDGVKGLLINQSGGTPSTLTDSRGYPSRPSNPTSSSVVPSLGQFVSDLTKASGGLKQVAELAGGIAGRALRGAVDGALNSRRR</sequence>
<dbReference type="Gene3D" id="3.50.50.60">
    <property type="entry name" value="FAD/NAD(P)-binding domain"/>
    <property type="match status" value="2"/>
</dbReference>
<feature type="compositionally biased region" description="Low complexity" evidence="7">
    <location>
        <begin position="532"/>
        <end position="545"/>
    </location>
</feature>
<feature type="region of interest" description="Disordered" evidence="7">
    <location>
        <begin position="519"/>
        <end position="545"/>
    </location>
</feature>
<evidence type="ECO:0000313" key="9">
    <source>
        <dbReference type="EMBL" id="CED85208.1"/>
    </source>
</evidence>
<accession>A0A0F7SY52</accession>
<dbReference type="AlphaFoldDB" id="A0A0F7SY52"/>
<evidence type="ECO:0000256" key="1">
    <source>
        <dbReference type="ARBA" id="ARBA00001974"/>
    </source>
</evidence>
<dbReference type="NCBIfam" id="TIGR01988">
    <property type="entry name" value="Ubi-OHases"/>
    <property type="match status" value="1"/>
</dbReference>
<dbReference type="InterPro" id="IPR051205">
    <property type="entry name" value="UbiH/COQ6_monooxygenase"/>
</dbReference>
<name>A0A0F7SY52_PHARH</name>
<dbReference type="Pfam" id="PF01494">
    <property type="entry name" value="FAD_binding_3"/>
    <property type="match status" value="2"/>
</dbReference>
<dbReference type="PANTHER" id="PTHR43876:SF7">
    <property type="entry name" value="UBIQUINONE BIOSYNTHESIS MONOOXYGENASE COQ6, MITOCHONDRIAL"/>
    <property type="match status" value="1"/>
</dbReference>
<dbReference type="GO" id="GO:0016705">
    <property type="term" value="F:oxidoreductase activity, acting on paired donors, with incorporation or reduction of molecular oxygen"/>
    <property type="evidence" value="ECO:0007669"/>
    <property type="project" value="InterPro"/>
</dbReference>
<keyword evidence="6 9" id="KW-0503">Monooxygenase</keyword>
<keyword evidence="9" id="KW-0830">Ubiquinone</keyword>
<feature type="domain" description="FAD-binding" evidence="8">
    <location>
        <begin position="389"/>
        <end position="473"/>
    </location>
</feature>
<protein>
    <submittedName>
        <fullName evidence="9">Monooxygenase involved in coenzyme Q (Ubiquinone) biosynthesis</fullName>
    </submittedName>
</protein>
<dbReference type="PRINTS" id="PR00420">
    <property type="entry name" value="RNGMNOXGNASE"/>
</dbReference>
<keyword evidence="3" id="KW-0285">Flavoprotein</keyword>
<dbReference type="InterPro" id="IPR010971">
    <property type="entry name" value="UbiH/COQ6"/>
</dbReference>
<dbReference type="GO" id="GO:0006744">
    <property type="term" value="P:ubiquinone biosynthetic process"/>
    <property type="evidence" value="ECO:0007669"/>
    <property type="project" value="InterPro"/>
</dbReference>
<evidence type="ECO:0000256" key="5">
    <source>
        <dbReference type="ARBA" id="ARBA00023002"/>
    </source>
</evidence>
<organism evidence="9">
    <name type="scientific">Phaffia rhodozyma</name>
    <name type="common">Yeast</name>
    <name type="synonym">Xanthophyllomyces dendrorhous</name>
    <dbReference type="NCBI Taxonomy" id="264483"/>
    <lineage>
        <taxon>Eukaryota</taxon>
        <taxon>Fungi</taxon>
        <taxon>Dikarya</taxon>
        <taxon>Basidiomycota</taxon>
        <taxon>Agaricomycotina</taxon>
        <taxon>Tremellomycetes</taxon>
        <taxon>Cystofilobasidiales</taxon>
        <taxon>Mrakiaceae</taxon>
        <taxon>Phaffia</taxon>
    </lineage>
</organism>
<keyword evidence="5" id="KW-0560">Oxidoreductase</keyword>
<comment type="cofactor">
    <cofactor evidence="1">
        <name>FAD</name>
        <dbReference type="ChEBI" id="CHEBI:57692"/>
    </cofactor>
</comment>
<keyword evidence="4" id="KW-0274">FAD</keyword>